<gene>
    <name evidence="8" type="ORF">SAMN04489712_110234</name>
</gene>
<dbReference type="PANTHER" id="PTHR31310">
    <property type="match status" value="1"/>
</dbReference>
<proteinExistence type="predicted"/>
<feature type="compositionally biased region" description="Low complexity" evidence="5">
    <location>
        <begin position="233"/>
        <end position="244"/>
    </location>
</feature>
<evidence type="ECO:0000313" key="8">
    <source>
        <dbReference type="EMBL" id="SEG74506.1"/>
    </source>
</evidence>
<dbReference type="InterPro" id="IPR026841">
    <property type="entry name" value="Aur1/Ipt1"/>
</dbReference>
<dbReference type="AlphaFoldDB" id="A0A1H6CPY0"/>
<dbReference type="EMBL" id="FNVO01000010">
    <property type="protein sequence ID" value="SEG74506.1"/>
    <property type="molecule type" value="Genomic_DNA"/>
</dbReference>
<sequence length="279" mass="30684">MNPASSSSRPKVIPELVLVTVLYGLYRLGRLLANGNLDEAFDNAAMVWDWERTARLPDEASVQALILHSETLQRAANVFYTSVHFPATLAFLLWMFYRHPAHYVWMRRTLTLLTGAALILHLTFPLAPPRMISAFGLVDTGRTVGPSPYDEIDTDGLANQFAAMPSLHVGWAMVVAIGLITVARTRWRWLWLVHPALTLFVVVSTANHYWLDALIAAALLGLTLLLIRPPARTASPSPAQPSAAGHPDDASEHSPTPNEKAPEDLLLPTLRPKDPAEPA</sequence>
<evidence type="ECO:0000256" key="5">
    <source>
        <dbReference type="SAM" id="MobiDB-lite"/>
    </source>
</evidence>
<keyword evidence="4 6" id="KW-0472">Membrane</keyword>
<feature type="transmembrane region" description="Helical" evidence="6">
    <location>
        <begin position="161"/>
        <end position="180"/>
    </location>
</feature>
<feature type="transmembrane region" description="Helical" evidence="6">
    <location>
        <begin position="109"/>
        <end position="127"/>
    </location>
</feature>
<comment type="subcellular location">
    <subcellularLocation>
        <location evidence="1">Membrane</location>
        <topology evidence="1">Multi-pass membrane protein</topology>
    </subcellularLocation>
</comment>
<dbReference type="Proteomes" id="UP000236723">
    <property type="component" value="Unassembled WGS sequence"/>
</dbReference>
<feature type="transmembrane region" description="Helical" evidence="6">
    <location>
        <begin position="78"/>
        <end position="97"/>
    </location>
</feature>
<protein>
    <submittedName>
        <fullName evidence="8">PAP2 superfamily protein</fullName>
    </submittedName>
</protein>
<dbReference type="GO" id="GO:0016020">
    <property type="term" value="C:membrane"/>
    <property type="evidence" value="ECO:0007669"/>
    <property type="project" value="UniProtKB-SubCell"/>
</dbReference>
<feature type="domain" description="Inositolphosphotransferase Aur1/Ipt1" evidence="7">
    <location>
        <begin position="47"/>
        <end position="225"/>
    </location>
</feature>
<reference evidence="9" key="1">
    <citation type="submission" date="2016-10" db="EMBL/GenBank/DDBJ databases">
        <authorList>
            <person name="Varghese N."/>
            <person name="Submissions S."/>
        </authorList>
    </citation>
    <scope>NUCLEOTIDE SEQUENCE [LARGE SCALE GENOMIC DNA]</scope>
    <source>
        <strain evidence="9">DSM 43163</strain>
    </source>
</reference>
<keyword evidence="2 6" id="KW-0812">Transmembrane</keyword>
<evidence type="ECO:0000256" key="4">
    <source>
        <dbReference type="ARBA" id="ARBA00023136"/>
    </source>
</evidence>
<evidence type="ECO:0000256" key="2">
    <source>
        <dbReference type="ARBA" id="ARBA00022692"/>
    </source>
</evidence>
<organism evidence="8 9">
    <name type="scientific">Thermomonospora echinospora</name>
    <dbReference type="NCBI Taxonomy" id="1992"/>
    <lineage>
        <taxon>Bacteria</taxon>
        <taxon>Bacillati</taxon>
        <taxon>Actinomycetota</taxon>
        <taxon>Actinomycetes</taxon>
        <taxon>Streptosporangiales</taxon>
        <taxon>Thermomonosporaceae</taxon>
        <taxon>Thermomonospora</taxon>
    </lineage>
</organism>
<dbReference type="RefSeq" id="WP_103939935.1">
    <property type="nucleotide sequence ID" value="NZ_FNVO01000010.1"/>
</dbReference>
<name>A0A1H6CPY0_9ACTN</name>
<feature type="region of interest" description="Disordered" evidence="5">
    <location>
        <begin position="233"/>
        <end position="279"/>
    </location>
</feature>
<evidence type="ECO:0000313" key="9">
    <source>
        <dbReference type="Proteomes" id="UP000236723"/>
    </source>
</evidence>
<evidence type="ECO:0000259" key="7">
    <source>
        <dbReference type="Pfam" id="PF14378"/>
    </source>
</evidence>
<keyword evidence="9" id="KW-1185">Reference proteome</keyword>
<keyword evidence="3 6" id="KW-1133">Transmembrane helix</keyword>
<dbReference type="CDD" id="cd03386">
    <property type="entry name" value="PAP2_Aur1_like"/>
    <property type="match status" value="1"/>
</dbReference>
<evidence type="ECO:0000256" key="3">
    <source>
        <dbReference type="ARBA" id="ARBA00022989"/>
    </source>
</evidence>
<evidence type="ECO:0000256" key="6">
    <source>
        <dbReference type="SAM" id="Phobius"/>
    </source>
</evidence>
<evidence type="ECO:0000256" key="1">
    <source>
        <dbReference type="ARBA" id="ARBA00004141"/>
    </source>
</evidence>
<dbReference type="InterPro" id="IPR052185">
    <property type="entry name" value="IPC_Synthase-Related"/>
</dbReference>
<accession>A0A1H6CPY0</accession>
<dbReference type="Pfam" id="PF14378">
    <property type="entry name" value="PAP2_3"/>
    <property type="match status" value="1"/>
</dbReference>
<dbReference type="OrthoDB" id="5241565at2"/>
<feature type="transmembrane region" description="Helical" evidence="6">
    <location>
        <begin position="187"/>
        <end position="203"/>
    </location>
</feature>
<dbReference type="PANTHER" id="PTHR31310:SF7">
    <property type="entry name" value="PA-PHOSPHATASE RELATED-FAMILY PROTEIN DDB_G0268928"/>
    <property type="match status" value="1"/>
</dbReference>